<evidence type="ECO:0000313" key="1">
    <source>
        <dbReference type="EMBL" id="GLR71781.1"/>
    </source>
</evidence>
<dbReference type="RefSeq" id="WP_284218117.1">
    <property type="nucleotide sequence ID" value="NZ_BSOT01000006.1"/>
</dbReference>
<reference evidence="1" key="2">
    <citation type="submission" date="2023-01" db="EMBL/GenBank/DDBJ databases">
        <title>Draft genome sequence of Agaribacter marinus strain NBRC 110023.</title>
        <authorList>
            <person name="Sun Q."/>
            <person name="Mori K."/>
        </authorList>
    </citation>
    <scope>NUCLEOTIDE SEQUENCE</scope>
    <source>
        <strain evidence="1">NBRC 110023</strain>
    </source>
</reference>
<dbReference type="Pfam" id="PF11528">
    <property type="entry name" value="DUF3224"/>
    <property type="match status" value="1"/>
</dbReference>
<reference evidence="1" key="1">
    <citation type="journal article" date="2014" name="Int. J. Syst. Evol. Microbiol.">
        <title>Complete genome sequence of Corynebacterium casei LMG S-19264T (=DSM 44701T), isolated from a smear-ripened cheese.</title>
        <authorList>
            <consortium name="US DOE Joint Genome Institute (JGI-PGF)"/>
            <person name="Walter F."/>
            <person name="Albersmeier A."/>
            <person name="Kalinowski J."/>
            <person name="Ruckert C."/>
        </authorList>
    </citation>
    <scope>NUCLEOTIDE SEQUENCE</scope>
    <source>
        <strain evidence="1">NBRC 110023</strain>
    </source>
</reference>
<sequence>MTINGYFQIIDWQESTVTEINNDTKLNKATVKTEYHGDIVGTSCIEYQLFYNNEKHASFIGYEHVSFSKSNDKKQLIIEHKGVFKNGIATATLSVLFSEHDDLVLGSSGTLRSDDHGKAEFSFASTP</sequence>
<dbReference type="InterPro" id="IPR023159">
    <property type="entry name" value="SO1590-like_sf"/>
</dbReference>
<gene>
    <name evidence="1" type="ORF">GCM10007852_26890</name>
</gene>
<evidence type="ECO:0008006" key="3">
    <source>
        <dbReference type="Google" id="ProtNLM"/>
    </source>
</evidence>
<proteinExistence type="predicted"/>
<dbReference type="Gene3D" id="2.40.350.10">
    <property type="entry name" value="SO1590-like"/>
    <property type="match status" value="1"/>
</dbReference>
<dbReference type="EMBL" id="BSOT01000006">
    <property type="protein sequence ID" value="GLR71781.1"/>
    <property type="molecule type" value="Genomic_DNA"/>
</dbReference>
<accession>A0AA37SXT5</accession>
<name>A0AA37SXT5_9ALTE</name>
<dbReference type="AlphaFoldDB" id="A0AA37SXT5"/>
<organism evidence="1 2">
    <name type="scientific">Agaribacter marinus</name>
    <dbReference type="NCBI Taxonomy" id="1431249"/>
    <lineage>
        <taxon>Bacteria</taxon>
        <taxon>Pseudomonadati</taxon>
        <taxon>Pseudomonadota</taxon>
        <taxon>Gammaproteobacteria</taxon>
        <taxon>Alteromonadales</taxon>
        <taxon>Alteromonadaceae</taxon>
        <taxon>Agaribacter</taxon>
    </lineage>
</organism>
<protein>
    <recommendedName>
        <fullName evidence="3">DUF3224 domain-containing protein</fullName>
    </recommendedName>
</protein>
<comment type="caution">
    <text evidence="1">The sequence shown here is derived from an EMBL/GenBank/DDBJ whole genome shotgun (WGS) entry which is preliminary data.</text>
</comment>
<evidence type="ECO:0000313" key="2">
    <source>
        <dbReference type="Proteomes" id="UP001156601"/>
    </source>
</evidence>
<dbReference type="InterPro" id="IPR021607">
    <property type="entry name" value="DUF3224"/>
</dbReference>
<keyword evidence="2" id="KW-1185">Reference proteome</keyword>
<dbReference type="Proteomes" id="UP001156601">
    <property type="component" value="Unassembled WGS sequence"/>
</dbReference>
<dbReference type="SUPFAM" id="SSF159238">
    <property type="entry name" value="SO1590-like"/>
    <property type="match status" value="1"/>
</dbReference>